<protein>
    <submittedName>
        <fullName evidence="2">Uncharacterized protein</fullName>
    </submittedName>
</protein>
<keyword evidence="1" id="KW-1133">Transmembrane helix</keyword>
<feature type="transmembrane region" description="Helical" evidence="1">
    <location>
        <begin position="12"/>
        <end position="38"/>
    </location>
</feature>
<dbReference type="AlphaFoldDB" id="A0A645H2K7"/>
<sequence length="64" mass="7814">MLVIFFLTENILLPMVLVDEFTVLMFIFMIVNIAIYFIGRKWHVEHKEEQEIQNKEKMKISQHF</sequence>
<keyword evidence="1" id="KW-0812">Transmembrane</keyword>
<evidence type="ECO:0000313" key="2">
    <source>
        <dbReference type="EMBL" id="MPN33248.1"/>
    </source>
</evidence>
<dbReference type="EMBL" id="VSSQ01085657">
    <property type="protein sequence ID" value="MPN33248.1"/>
    <property type="molecule type" value="Genomic_DNA"/>
</dbReference>
<keyword evidence="1" id="KW-0472">Membrane</keyword>
<gene>
    <name evidence="2" type="ORF">SDC9_180732</name>
</gene>
<comment type="caution">
    <text evidence="2">The sequence shown here is derived from an EMBL/GenBank/DDBJ whole genome shotgun (WGS) entry which is preliminary data.</text>
</comment>
<organism evidence="2">
    <name type="scientific">bioreactor metagenome</name>
    <dbReference type="NCBI Taxonomy" id="1076179"/>
    <lineage>
        <taxon>unclassified sequences</taxon>
        <taxon>metagenomes</taxon>
        <taxon>ecological metagenomes</taxon>
    </lineage>
</organism>
<accession>A0A645H2K7</accession>
<reference evidence="2" key="1">
    <citation type="submission" date="2019-08" db="EMBL/GenBank/DDBJ databases">
        <authorList>
            <person name="Kucharzyk K."/>
            <person name="Murdoch R.W."/>
            <person name="Higgins S."/>
            <person name="Loffler F."/>
        </authorList>
    </citation>
    <scope>NUCLEOTIDE SEQUENCE</scope>
</reference>
<proteinExistence type="predicted"/>
<name>A0A645H2K7_9ZZZZ</name>
<evidence type="ECO:0000256" key="1">
    <source>
        <dbReference type="SAM" id="Phobius"/>
    </source>
</evidence>